<organism evidence="11 12">
    <name type="scientific">Dyella halodurans</name>
    <dbReference type="NCBI Taxonomy" id="1920171"/>
    <lineage>
        <taxon>Bacteria</taxon>
        <taxon>Pseudomonadati</taxon>
        <taxon>Pseudomonadota</taxon>
        <taxon>Gammaproteobacteria</taxon>
        <taxon>Lysobacterales</taxon>
        <taxon>Rhodanobacteraceae</taxon>
        <taxon>Dyella</taxon>
    </lineage>
</organism>
<dbReference type="InterPro" id="IPR036737">
    <property type="entry name" value="OmpA-like_sf"/>
</dbReference>
<dbReference type="Pfam" id="PF00691">
    <property type="entry name" value="OmpA"/>
    <property type="match status" value="1"/>
</dbReference>
<feature type="region of interest" description="Disordered" evidence="8">
    <location>
        <begin position="332"/>
        <end position="369"/>
    </location>
</feature>
<comment type="subcellular location">
    <subcellularLocation>
        <location evidence="1">Cell membrane</location>
        <topology evidence="1">Single-pass membrane protein</topology>
    </subcellularLocation>
</comment>
<dbReference type="InterPro" id="IPR025713">
    <property type="entry name" value="MotB-like_N_dom"/>
</dbReference>
<evidence type="ECO:0000256" key="8">
    <source>
        <dbReference type="SAM" id="MobiDB-lite"/>
    </source>
</evidence>
<keyword evidence="3" id="KW-1003">Cell membrane</keyword>
<evidence type="ECO:0000256" key="7">
    <source>
        <dbReference type="PROSITE-ProRule" id="PRU00473"/>
    </source>
</evidence>
<dbReference type="Pfam" id="PF13677">
    <property type="entry name" value="MotB_plug"/>
    <property type="match status" value="1"/>
</dbReference>
<reference evidence="12" key="1">
    <citation type="journal article" date="2019" name="Int. J. Syst. Evol. Microbiol.">
        <title>The Global Catalogue of Microorganisms (GCM) 10K type strain sequencing project: providing services to taxonomists for standard genome sequencing and annotation.</title>
        <authorList>
            <consortium name="The Broad Institute Genomics Platform"/>
            <consortium name="The Broad Institute Genome Sequencing Center for Infectious Disease"/>
            <person name="Wu L."/>
            <person name="Ma J."/>
        </authorList>
    </citation>
    <scope>NUCLEOTIDE SEQUENCE [LARGE SCALE GENOMIC DNA]</scope>
    <source>
        <strain evidence="12">CCM 4481</strain>
    </source>
</reference>
<dbReference type="EMBL" id="JBHSGA010000017">
    <property type="protein sequence ID" value="MFC4528037.1"/>
    <property type="molecule type" value="Genomic_DNA"/>
</dbReference>
<evidence type="ECO:0000256" key="5">
    <source>
        <dbReference type="ARBA" id="ARBA00022989"/>
    </source>
</evidence>
<keyword evidence="12" id="KW-1185">Reference proteome</keyword>
<dbReference type="InterPro" id="IPR006665">
    <property type="entry name" value="OmpA-like"/>
</dbReference>
<keyword evidence="5 9" id="KW-1133">Transmembrane helix</keyword>
<protein>
    <submittedName>
        <fullName evidence="11">Flagellar motor protein MotD</fullName>
    </submittedName>
</protein>
<comment type="caution">
    <text evidence="11">The sequence shown here is derived from an EMBL/GenBank/DDBJ whole genome shotgun (WGS) entry which is preliminary data.</text>
</comment>
<dbReference type="CDD" id="cd07185">
    <property type="entry name" value="OmpA_C-like"/>
    <property type="match status" value="1"/>
</dbReference>
<feature type="domain" description="OmpA-like" evidence="10">
    <location>
        <begin position="148"/>
        <end position="268"/>
    </location>
</feature>
<dbReference type="PANTHER" id="PTHR30329:SF20">
    <property type="entry name" value="EXPORTED PROTEIN"/>
    <property type="match status" value="1"/>
</dbReference>
<accession>A0ABV9C5A8</accession>
<name>A0ABV9C5A8_9GAMM</name>
<keyword evidence="11" id="KW-0969">Cilium</keyword>
<evidence type="ECO:0000256" key="9">
    <source>
        <dbReference type="SAM" id="Phobius"/>
    </source>
</evidence>
<dbReference type="RefSeq" id="WP_266152333.1">
    <property type="nucleotide sequence ID" value="NZ_CP064028.1"/>
</dbReference>
<sequence>MSRKKHHEDHVNHEAWAIPYADLMTLLLAFFVVMYAVSVVNEGKYRVMSESIIEAFNGSSHVIAPMPQTRAQPHNVDPAVAAPPGQPGAATTPLAVPIPQRPVPIRAADLRAAQQRVSEQNLERIRDQVQRALQPLIDKQMVVVRRTTTWLEIEIRTDILFPSGVAKLSTPADGVLNEIAGILQPFTNPVRIEGYTDDRPINTSVFPSNWELSAARAASVARLFSEHGVDPTRLGIVGWSEYRPSAANSTEDGRNHNRRVLVVVLSDQDAPKRLYNDVEHMGQLAGGDEVPASSSSAAPAATPIAATATPVRPPVPQVQALPAGDLPVNKVMLAGPARHAEEDSAAAATPANGSNAVTAPRAAMPDRSP</sequence>
<keyword evidence="4 9" id="KW-0812">Transmembrane</keyword>
<dbReference type="NCBIfam" id="NF006541">
    <property type="entry name" value="PRK09038.1"/>
    <property type="match status" value="1"/>
</dbReference>
<dbReference type="InterPro" id="IPR050330">
    <property type="entry name" value="Bact_OuterMem_StrucFunc"/>
</dbReference>
<keyword evidence="6 7" id="KW-0472">Membrane</keyword>
<gene>
    <name evidence="11" type="primary">motD</name>
    <name evidence="11" type="ORF">ACFO5W_15450</name>
</gene>
<dbReference type="SUPFAM" id="SSF103088">
    <property type="entry name" value="OmpA-like"/>
    <property type="match status" value="1"/>
</dbReference>
<evidence type="ECO:0000256" key="6">
    <source>
        <dbReference type="ARBA" id="ARBA00023136"/>
    </source>
</evidence>
<evidence type="ECO:0000256" key="2">
    <source>
        <dbReference type="ARBA" id="ARBA00008914"/>
    </source>
</evidence>
<dbReference type="Gene3D" id="3.30.1330.60">
    <property type="entry name" value="OmpA-like domain"/>
    <property type="match status" value="1"/>
</dbReference>
<dbReference type="PROSITE" id="PS51123">
    <property type="entry name" value="OMPA_2"/>
    <property type="match status" value="1"/>
</dbReference>
<evidence type="ECO:0000259" key="10">
    <source>
        <dbReference type="PROSITE" id="PS51123"/>
    </source>
</evidence>
<evidence type="ECO:0000256" key="4">
    <source>
        <dbReference type="ARBA" id="ARBA00022692"/>
    </source>
</evidence>
<evidence type="ECO:0000256" key="3">
    <source>
        <dbReference type="ARBA" id="ARBA00022475"/>
    </source>
</evidence>
<feature type="region of interest" description="Disordered" evidence="8">
    <location>
        <begin position="308"/>
        <end position="327"/>
    </location>
</feature>
<keyword evidence="11" id="KW-0966">Cell projection</keyword>
<feature type="compositionally biased region" description="Low complexity" evidence="8">
    <location>
        <begin position="345"/>
        <end position="356"/>
    </location>
</feature>
<dbReference type="PANTHER" id="PTHR30329">
    <property type="entry name" value="STATOR ELEMENT OF FLAGELLAR MOTOR COMPLEX"/>
    <property type="match status" value="1"/>
</dbReference>
<evidence type="ECO:0000256" key="1">
    <source>
        <dbReference type="ARBA" id="ARBA00004162"/>
    </source>
</evidence>
<evidence type="ECO:0000313" key="12">
    <source>
        <dbReference type="Proteomes" id="UP001595961"/>
    </source>
</evidence>
<feature type="transmembrane region" description="Helical" evidence="9">
    <location>
        <begin position="20"/>
        <end position="40"/>
    </location>
</feature>
<keyword evidence="11" id="KW-0282">Flagellum</keyword>
<dbReference type="Proteomes" id="UP001595961">
    <property type="component" value="Unassembled WGS sequence"/>
</dbReference>
<comment type="similarity">
    <text evidence="2">Belongs to the MotB family.</text>
</comment>
<proteinExistence type="inferred from homology"/>
<evidence type="ECO:0000313" key="11">
    <source>
        <dbReference type="EMBL" id="MFC4528037.1"/>
    </source>
</evidence>